<evidence type="ECO:0000256" key="3">
    <source>
        <dbReference type="ARBA" id="ARBA00022842"/>
    </source>
</evidence>
<evidence type="ECO:0000256" key="2">
    <source>
        <dbReference type="ARBA" id="ARBA00022723"/>
    </source>
</evidence>
<organism evidence="5 6">
    <name type="scientific">Ilex paraguariensis</name>
    <name type="common">yerba mate</name>
    <dbReference type="NCBI Taxonomy" id="185542"/>
    <lineage>
        <taxon>Eukaryota</taxon>
        <taxon>Viridiplantae</taxon>
        <taxon>Streptophyta</taxon>
        <taxon>Embryophyta</taxon>
        <taxon>Tracheophyta</taxon>
        <taxon>Spermatophyta</taxon>
        <taxon>Magnoliopsida</taxon>
        <taxon>eudicotyledons</taxon>
        <taxon>Gunneridae</taxon>
        <taxon>Pentapetalae</taxon>
        <taxon>asterids</taxon>
        <taxon>campanulids</taxon>
        <taxon>Aquifoliales</taxon>
        <taxon>Aquifoliaceae</taxon>
        <taxon>Ilex</taxon>
    </lineage>
</organism>
<keyword evidence="2" id="KW-0479">Metal-binding</keyword>
<dbReference type="Gene3D" id="3.40.50.970">
    <property type="match status" value="1"/>
</dbReference>
<dbReference type="InterPro" id="IPR045025">
    <property type="entry name" value="HACL1-like"/>
</dbReference>
<keyword evidence="3" id="KW-0460">Magnesium</keyword>
<dbReference type="Proteomes" id="UP001642360">
    <property type="component" value="Unassembled WGS sequence"/>
</dbReference>
<gene>
    <name evidence="5" type="ORF">ILEXP_LOCUS39311</name>
</gene>
<sequence length="290" mass="31413">MAISLARADVDCMFGVIEIPEQSISYVALAYGYLTGWSGILLAVYDLGYVHGLAVLSNASINAWPLVMTHDLQSGKLGRPNGFYLDLPSDVLHPTVIELVAEKLITDAPNCRNEEEEVMGSVEHSEIEKAFSMLRKAEGLLIVFGKALPLLGVAIKPKKVVDVCKEEIVLRKPSPGLVEDVKRVVEMINKEINVNFMTPMRIISDAILGFGSPAPILVSEGLNTMDVCRGCVTEPRSRLDDGTWGTGLGYCIAAAVASPRLLVAVEGDSGFGFTAMELEVYSLTKYLSFT</sequence>
<accession>A0ABC8TK51</accession>
<dbReference type="SUPFAM" id="SSF52518">
    <property type="entry name" value="Thiamin diphosphate-binding fold (THDP-binding)"/>
    <property type="match status" value="1"/>
</dbReference>
<keyword evidence="6" id="KW-1185">Reference proteome</keyword>
<comment type="cofactor">
    <cofactor evidence="1">
        <name>thiamine diphosphate</name>
        <dbReference type="ChEBI" id="CHEBI:58937"/>
    </cofactor>
</comment>
<evidence type="ECO:0000313" key="5">
    <source>
        <dbReference type="EMBL" id="CAK9169837.1"/>
    </source>
</evidence>
<proteinExistence type="predicted"/>
<reference evidence="5 6" key="1">
    <citation type="submission" date="2024-02" db="EMBL/GenBank/DDBJ databases">
        <authorList>
            <person name="Vignale AGUSTIN F."/>
            <person name="Sosa J E."/>
            <person name="Modenutti C."/>
        </authorList>
    </citation>
    <scope>NUCLEOTIDE SEQUENCE [LARGE SCALE GENOMIC DNA]</scope>
</reference>
<dbReference type="GO" id="GO:0046872">
    <property type="term" value="F:metal ion binding"/>
    <property type="evidence" value="ECO:0007669"/>
    <property type="project" value="UniProtKB-KW"/>
</dbReference>
<comment type="caution">
    <text evidence="5">The sequence shown here is derived from an EMBL/GenBank/DDBJ whole genome shotgun (WGS) entry which is preliminary data.</text>
</comment>
<name>A0ABC8TK51_9AQUA</name>
<evidence type="ECO:0000256" key="4">
    <source>
        <dbReference type="ARBA" id="ARBA00023239"/>
    </source>
</evidence>
<dbReference type="PANTHER" id="PTHR43710:SF2">
    <property type="entry name" value="2-HYDROXYACYL-COA LYASE 1"/>
    <property type="match status" value="1"/>
</dbReference>
<dbReference type="GO" id="GO:0016829">
    <property type="term" value="F:lyase activity"/>
    <property type="evidence" value="ECO:0007669"/>
    <property type="project" value="UniProtKB-KW"/>
</dbReference>
<evidence type="ECO:0000313" key="6">
    <source>
        <dbReference type="Proteomes" id="UP001642360"/>
    </source>
</evidence>
<dbReference type="InterPro" id="IPR029061">
    <property type="entry name" value="THDP-binding"/>
</dbReference>
<keyword evidence="4" id="KW-0456">Lyase</keyword>
<dbReference type="AlphaFoldDB" id="A0ABC8TK51"/>
<evidence type="ECO:0000256" key="1">
    <source>
        <dbReference type="ARBA" id="ARBA00001964"/>
    </source>
</evidence>
<protein>
    <submittedName>
        <fullName evidence="5">Uncharacterized protein</fullName>
    </submittedName>
</protein>
<dbReference type="EMBL" id="CAUOFW020005380">
    <property type="protein sequence ID" value="CAK9169837.1"/>
    <property type="molecule type" value="Genomic_DNA"/>
</dbReference>
<dbReference type="PANTHER" id="PTHR43710">
    <property type="entry name" value="2-HYDROXYACYL-COA LYASE"/>
    <property type="match status" value="1"/>
</dbReference>